<keyword evidence="1" id="KW-0560">Oxidoreductase</keyword>
<dbReference type="Pfam" id="PF00067">
    <property type="entry name" value="p450"/>
    <property type="match status" value="2"/>
</dbReference>
<dbReference type="EMBL" id="CP041090">
    <property type="protein sequence ID" value="QDF37542.2"/>
    <property type="molecule type" value="Genomic_DNA"/>
</dbReference>
<dbReference type="PANTHER" id="PTHR24301:SF2">
    <property type="entry name" value="THROMBOXANE-A SYNTHASE"/>
    <property type="match status" value="1"/>
</dbReference>
<protein>
    <submittedName>
        <fullName evidence="2">Cytochrome P450</fullName>
    </submittedName>
</protein>
<dbReference type="InterPro" id="IPR002401">
    <property type="entry name" value="Cyt_P450_E_grp-I"/>
</dbReference>
<dbReference type="PROSITE" id="PS00086">
    <property type="entry name" value="CYTOCHROME_P450"/>
    <property type="match status" value="1"/>
</dbReference>
<dbReference type="Proteomes" id="UP000319298">
    <property type="component" value="Chromosome"/>
</dbReference>
<keyword evidence="1" id="KW-0349">Heme</keyword>
<dbReference type="SUPFAM" id="SSF48264">
    <property type="entry name" value="Cytochrome P450"/>
    <property type="match status" value="1"/>
</dbReference>
<dbReference type="Gene3D" id="1.10.630.10">
    <property type="entry name" value="Cytochrome P450"/>
    <property type="match status" value="1"/>
</dbReference>
<sequence>MAMTPPGPTDPDSGRINYESWQADMFAFLRGLAERHGDIVGFQLGGSPCILVNGAPEVRKLFSEHEACLRKPEFVKDSNRGHWGDGLTTLEGAAWQARRRALRPSFRAGPLTSHMAAVARCTTDMLNAWSSHSVVHLLRELRILTARIAARVVLDADIEGYGPGTGRSGLLPLSEAYGEDYAGASGGDLAAPLVMIRPRALPRMDATVRIIDQRIASGEDRGDVLSKMVLARSADGEKLTREEIVGEVMQILYAGHLTIPFTLVNFWRDTAAANESIARIVTEADDLYVNEVPKTANLLNSYCMAALKESMRLHPPAPILYREVESAFEINGLEFARNVAVWVSPQLLHNDARYFPEPHRFAPERFMGAAATPGSIYLPFGSGRRACIGNQLALHQMTLISHLVARGLGAARWPV</sequence>
<organism evidence="2 3">
    <name type="scientific">Bradyrhizobium symbiodeficiens</name>
    <dbReference type="NCBI Taxonomy" id="1404367"/>
    <lineage>
        <taxon>Bacteria</taxon>
        <taxon>Pseudomonadati</taxon>
        <taxon>Pseudomonadota</taxon>
        <taxon>Alphaproteobacteria</taxon>
        <taxon>Hyphomicrobiales</taxon>
        <taxon>Nitrobacteraceae</taxon>
        <taxon>Bradyrhizobium</taxon>
    </lineage>
</organism>
<reference evidence="3" key="1">
    <citation type="submission" date="2019-06" db="EMBL/GenBank/DDBJ databases">
        <title>Whole-Genome Sequence of Bradyrhizobium sp. 3 Strain 65S1MB.</title>
        <authorList>
            <person name="Bromfield E.S.P."/>
            <person name="Cloutier S."/>
            <person name="Nguyen H.D.T."/>
        </authorList>
    </citation>
    <scope>NUCLEOTIDE SEQUENCE [LARGE SCALE GENOMIC DNA]</scope>
    <source>
        <strain evidence="3">65S1MB</strain>
    </source>
</reference>
<dbReference type="RefSeq" id="WP_162406435.1">
    <property type="nucleotide sequence ID" value="NZ_CP041090.2"/>
</dbReference>
<dbReference type="PRINTS" id="PR00385">
    <property type="entry name" value="P450"/>
</dbReference>
<keyword evidence="1" id="KW-0503">Monooxygenase</keyword>
<comment type="similarity">
    <text evidence="1">Belongs to the cytochrome P450 family.</text>
</comment>
<name>A0ABX5W2P0_9BRAD</name>
<dbReference type="InterPro" id="IPR036396">
    <property type="entry name" value="Cyt_P450_sf"/>
</dbReference>
<evidence type="ECO:0000256" key="1">
    <source>
        <dbReference type="RuleBase" id="RU000461"/>
    </source>
</evidence>
<keyword evidence="3" id="KW-1185">Reference proteome</keyword>
<dbReference type="InterPro" id="IPR001128">
    <property type="entry name" value="Cyt_P450"/>
</dbReference>
<proteinExistence type="inferred from homology"/>
<keyword evidence="1" id="KW-0479">Metal-binding</keyword>
<reference evidence="2 3" key="2">
    <citation type="journal article" date="2020" name="Int. J. Syst. Evol. Microbiol.">
        <title>Description and complete genome sequences of Bradyrhizobium symbiodeficiens sp. nov., a non-symbiotic bacterium associated with legumes native to Canada.</title>
        <authorList>
            <person name="Bromfield E.S.P."/>
            <person name="Cloutier S."/>
            <person name="Nguyen H.D.T."/>
        </authorList>
    </citation>
    <scope>NUCLEOTIDE SEQUENCE [LARGE SCALE GENOMIC DNA]</scope>
    <source>
        <strain evidence="2 3">65S1MB</strain>
    </source>
</reference>
<gene>
    <name evidence="2" type="ORF">FJN17_08155</name>
</gene>
<evidence type="ECO:0000313" key="2">
    <source>
        <dbReference type="EMBL" id="QDF37542.2"/>
    </source>
</evidence>
<evidence type="ECO:0000313" key="3">
    <source>
        <dbReference type="Proteomes" id="UP000319298"/>
    </source>
</evidence>
<dbReference type="InterPro" id="IPR017972">
    <property type="entry name" value="Cyt_P450_CS"/>
</dbReference>
<dbReference type="PANTHER" id="PTHR24301">
    <property type="entry name" value="THROMBOXANE-A SYNTHASE"/>
    <property type="match status" value="1"/>
</dbReference>
<accession>A0ABX5W2P0</accession>
<keyword evidence="1" id="KW-0408">Iron</keyword>
<dbReference type="PRINTS" id="PR00463">
    <property type="entry name" value="EP450I"/>
</dbReference>